<dbReference type="SUPFAM" id="SSF52317">
    <property type="entry name" value="Class I glutamine amidotransferase-like"/>
    <property type="match status" value="1"/>
</dbReference>
<dbReference type="InterPro" id="IPR022310">
    <property type="entry name" value="NAD/GMP_synthase"/>
</dbReference>
<dbReference type="PROSITE" id="PS51553">
    <property type="entry name" value="GMPS_ATP_PPASE"/>
    <property type="match status" value="1"/>
</dbReference>
<keyword evidence="1" id="KW-0436">Ligase</keyword>
<organism evidence="8 9">
    <name type="scientific">Goodea atripinnis</name>
    <dbReference type="NCBI Taxonomy" id="208336"/>
    <lineage>
        <taxon>Eukaryota</taxon>
        <taxon>Metazoa</taxon>
        <taxon>Chordata</taxon>
        <taxon>Craniata</taxon>
        <taxon>Vertebrata</taxon>
        <taxon>Euteleostomi</taxon>
        <taxon>Actinopterygii</taxon>
        <taxon>Neopterygii</taxon>
        <taxon>Teleostei</taxon>
        <taxon>Neoteleostei</taxon>
        <taxon>Acanthomorphata</taxon>
        <taxon>Ovalentaria</taxon>
        <taxon>Atherinomorphae</taxon>
        <taxon>Cyprinodontiformes</taxon>
        <taxon>Goodeidae</taxon>
        <taxon>Goodea</taxon>
    </lineage>
</organism>
<dbReference type="Proteomes" id="UP001476798">
    <property type="component" value="Unassembled WGS sequence"/>
</dbReference>
<dbReference type="PANTHER" id="PTHR11922:SF2">
    <property type="entry name" value="GMP SYNTHASE [GLUTAMINE-HYDROLYZING]"/>
    <property type="match status" value="1"/>
</dbReference>
<evidence type="ECO:0000313" key="9">
    <source>
        <dbReference type="Proteomes" id="UP001476798"/>
    </source>
</evidence>
<keyword evidence="9" id="KW-1185">Reference proteome</keyword>
<feature type="binding site" evidence="6">
    <location>
        <begin position="107"/>
        <end position="113"/>
    </location>
    <ligand>
        <name>ATP</name>
        <dbReference type="ChEBI" id="CHEBI:30616"/>
    </ligand>
</feature>
<name>A0ABV0NJH6_9TELE</name>
<keyword evidence="4 6" id="KW-0658">Purine biosynthesis</keyword>
<dbReference type="PROSITE" id="PS51273">
    <property type="entry name" value="GATASE_TYPE_1"/>
    <property type="match status" value="1"/>
</dbReference>
<accession>A0ABV0NJH6</accession>
<dbReference type="SUPFAM" id="SSF52402">
    <property type="entry name" value="Adenine nucleotide alpha hydrolases-like"/>
    <property type="match status" value="1"/>
</dbReference>
<keyword evidence="3 6" id="KW-0332">GMP biosynthesis</keyword>
<dbReference type="PANTHER" id="PTHR11922">
    <property type="entry name" value="GMP SYNTHASE-RELATED"/>
    <property type="match status" value="1"/>
</dbReference>
<dbReference type="Pfam" id="PF00117">
    <property type="entry name" value="GATase"/>
    <property type="match status" value="1"/>
</dbReference>
<proteinExistence type="predicted"/>
<reference evidence="8 9" key="1">
    <citation type="submission" date="2021-06" db="EMBL/GenBank/DDBJ databases">
        <authorList>
            <person name="Palmer J.M."/>
        </authorList>
    </citation>
    <scope>NUCLEOTIDE SEQUENCE [LARGE SCALE GENOMIC DNA]</scope>
    <source>
        <strain evidence="8 9">GA_2019</strain>
        <tissue evidence="8">Muscle</tissue>
    </source>
</reference>
<evidence type="ECO:0000256" key="4">
    <source>
        <dbReference type="ARBA" id="ARBA00022755"/>
    </source>
</evidence>
<dbReference type="Gene3D" id="3.40.50.620">
    <property type="entry name" value="HUPs"/>
    <property type="match status" value="1"/>
</dbReference>
<evidence type="ECO:0000256" key="1">
    <source>
        <dbReference type="ARBA" id="ARBA00022598"/>
    </source>
</evidence>
<dbReference type="InterPro" id="IPR025777">
    <property type="entry name" value="GMPS_ATP_PPase_dom"/>
</dbReference>
<evidence type="ECO:0000259" key="7">
    <source>
        <dbReference type="PROSITE" id="PS51553"/>
    </source>
</evidence>
<evidence type="ECO:0000256" key="2">
    <source>
        <dbReference type="ARBA" id="ARBA00022741"/>
    </source>
</evidence>
<dbReference type="InterPro" id="IPR014729">
    <property type="entry name" value="Rossmann-like_a/b/a_fold"/>
</dbReference>
<dbReference type="InterPro" id="IPR017926">
    <property type="entry name" value="GATASE"/>
</dbReference>
<evidence type="ECO:0000313" key="8">
    <source>
        <dbReference type="EMBL" id="MEQ2171547.1"/>
    </source>
</evidence>
<dbReference type="Pfam" id="PF02540">
    <property type="entry name" value="NAD_synthase"/>
    <property type="match status" value="1"/>
</dbReference>
<dbReference type="Gene3D" id="3.40.50.880">
    <property type="match status" value="1"/>
</dbReference>
<evidence type="ECO:0000256" key="5">
    <source>
        <dbReference type="ARBA" id="ARBA00022840"/>
    </source>
</evidence>
<evidence type="ECO:0000256" key="6">
    <source>
        <dbReference type="PROSITE-ProRule" id="PRU00886"/>
    </source>
</evidence>
<keyword evidence="2 6" id="KW-0547">Nucleotide-binding</keyword>
<gene>
    <name evidence="8" type="ORF">GOODEAATRI_011880</name>
</gene>
<protein>
    <recommendedName>
        <fullName evidence="7">GMPS ATP-PPase domain-containing protein</fullName>
    </recommendedName>
</protein>
<dbReference type="EMBL" id="JAHRIO010040723">
    <property type="protein sequence ID" value="MEQ2171547.1"/>
    <property type="molecule type" value="Genomic_DNA"/>
</dbReference>
<comment type="caution">
    <text evidence="8">The sequence shown here is derived from an EMBL/GenBank/DDBJ whole genome shotgun (WGS) entry which is preliminary data.</text>
</comment>
<sequence>MAKPSNVLLFSYIKNWWYTLTITQLIHKHFLSSFDACVGLIRGLQKEELVLLTHGIANEQKKLYGTQFHPEVDLTERGMEMLRNFLFEIAGCTSNFTVHNRQQVLLSGGVDSTVCTALLNKALNQEQVIAVHIDNGFMRKRESQSVEEALTKLGIKLKGRERAPSSFVVSADIFVFGASI</sequence>
<dbReference type="InterPro" id="IPR029062">
    <property type="entry name" value="Class_I_gatase-like"/>
</dbReference>
<feature type="domain" description="GMPS ATP-PPase" evidence="7">
    <location>
        <begin position="80"/>
        <end position="180"/>
    </location>
</feature>
<keyword evidence="5 6" id="KW-0067">ATP-binding</keyword>
<evidence type="ECO:0000256" key="3">
    <source>
        <dbReference type="ARBA" id="ARBA00022749"/>
    </source>
</evidence>